<accession>A0A3G6RN25</accession>
<name>A0A3G6RN25_CHRLC</name>
<dbReference type="Proteomes" id="UP000279972">
    <property type="component" value="Chromosome"/>
</dbReference>
<gene>
    <name evidence="2" type="ORF">C1637_01915</name>
    <name evidence="1" type="ORF">EG342_05300</name>
</gene>
<dbReference type="InterPro" id="IPR011473">
    <property type="entry name" value="DUF1579"/>
</dbReference>
<dbReference type="OrthoDB" id="277821at2"/>
<evidence type="ECO:0000313" key="1">
    <source>
        <dbReference type="EMBL" id="AZA81353.1"/>
    </source>
</evidence>
<sequence length="210" mass="23638">MKNSLIVLSLFIAFTACEKTNKKKADNSGKTASEPTWNSVDSAMAAKTWTDFRSPGEMHKVLEKYKGNWKGEVSTWIQDNGKAIISKSECTNTMILGGRYLITNYSGTIMGQPFEVMKTMGYDKAKKKFVSTLIDNMGTGFMQTEGEWNAAKKTISFKGKMPDPIQPGKEWEAREVYTFIDDQSHTVEIFGPDPKTGKVIRTMEVKFTRQ</sequence>
<dbReference type="RefSeq" id="WP_103288714.1">
    <property type="nucleotide sequence ID" value="NZ_CP033924.1"/>
</dbReference>
<dbReference type="KEGG" id="clac:EG342_05300"/>
<keyword evidence="4" id="KW-1185">Reference proteome</keyword>
<evidence type="ECO:0000313" key="2">
    <source>
        <dbReference type="EMBL" id="PNW15205.1"/>
    </source>
</evidence>
<evidence type="ECO:0000313" key="3">
    <source>
        <dbReference type="Proteomes" id="UP000236262"/>
    </source>
</evidence>
<reference evidence="1 4" key="2">
    <citation type="submission" date="2018-11" db="EMBL/GenBank/DDBJ databases">
        <title>Proposal to divide the Flavobacteriaceae and reorganize its genera based on Amino Acid Identity values calculated from whole genome sequences.</title>
        <authorList>
            <person name="Nicholson A.C."/>
            <person name="Gulvik C.A."/>
            <person name="Whitney A.M."/>
            <person name="Humrighouse B.W."/>
            <person name="Bell M."/>
            <person name="Holmes B."/>
            <person name="Steigerwalt A.G."/>
            <person name="Villarma A."/>
            <person name="Sheth M."/>
            <person name="Batra D."/>
            <person name="Pryor J."/>
            <person name="Bernardet J.-F."/>
            <person name="Hugo C."/>
            <person name="Kampfer P."/>
            <person name="Newman J."/>
            <person name="McQuiston J.R."/>
        </authorList>
    </citation>
    <scope>NUCLEOTIDE SEQUENCE [LARGE SCALE GENOMIC DNA]</scope>
    <source>
        <strain evidence="1 4">KC_1864</strain>
    </source>
</reference>
<reference evidence="2 3" key="1">
    <citation type="submission" date="2018-01" db="EMBL/GenBank/DDBJ databases">
        <title>Draft genome sequences of Chryseobacterium lactis NCTC11390, Chryseobacterium oncorhynchi 701B-08, and Chryseobacterium viscerum 687B-08.</title>
        <authorList>
            <person name="Jeong J.-J."/>
            <person name="Lee Y.J."/>
            <person name="Park B."/>
            <person name="Choi I.-G."/>
            <person name="Kim K.D."/>
        </authorList>
    </citation>
    <scope>NUCLEOTIDE SEQUENCE [LARGE SCALE GENOMIC DNA]</scope>
    <source>
        <strain evidence="2 3">NCTC11390</strain>
    </source>
</reference>
<dbReference type="AlphaFoldDB" id="A0A3G6RN25"/>
<dbReference type="EMBL" id="PPEH01000001">
    <property type="protein sequence ID" value="PNW15205.1"/>
    <property type="molecule type" value="Genomic_DNA"/>
</dbReference>
<dbReference type="Proteomes" id="UP000236262">
    <property type="component" value="Unassembled WGS sequence"/>
</dbReference>
<dbReference type="Pfam" id="PF07617">
    <property type="entry name" value="DUF1579"/>
    <property type="match status" value="1"/>
</dbReference>
<dbReference type="EMBL" id="CP033924">
    <property type="protein sequence ID" value="AZA81353.1"/>
    <property type="molecule type" value="Genomic_DNA"/>
</dbReference>
<organism evidence="2 3">
    <name type="scientific">Chryseobacterium lactis</name>
    <dbReference type="NCBI Taxonomy" id="1241981"/>
    <lineage>
        <taxon>Bacteria</taxon>
        <taxon>Pseudomonadati</taxon>
        <taxon>Bacteroidota</taxon>
        <taxon>Flavobacteriia</taxon>
        <taxon>Flavobacteriales</taxon>
        <taxon>Weeksellaceae</taxon>
        <taxon>Chryseobacterium group</taxon>
        <taxon>Chryseobacterium</taxon>
    </lineage>
</organism>
<protein>
    <submittedName>
        <fullName evidence="1">DUF1579 domain-containing protein</fullName>
    </submittedName>
</protein>
<proteinExistence type="predicted"/>
<dbReference type="PROSITE" id="PS51257">
    <property type="entry name" value="PROKAR_LIPOPROTEIN"/>
    <property type="match status" value="1"/>
</dbReference>
<evidence type="ECO:0000313" key="4">
    <source>
        <dbReference type="Proteomes" id="UP000279972"/>
    </source>
</evidence>